<evidence type="ECO:0000256" key="5">
    <source>
        <dbReference type="SAM" id="Phobius"/>
    </source>
</evidence>
<evidence type="ECO:0000256" key="3">
    <source>
        <dbReference type="ARBA" id="ARBA00022989"/>
    </source>
</evidence>
<dbReference type="GO" id="GO:0030416">
    <property type="term" value="P:methylamine metabolic process"/>
    <property type="evidence" value="ECO:0007669"/>
    <property type="project" value="InterPro"/>
</dbReference>
<organism evidence="7 8">
    <name type="scientific">Actinospica acidithermotolerans</name>
    <dbReference type="NCBI Taxonomy" id="2828514"/>
    <lineage>
        <taxon>Bacteria</taxon>
        <taxon>Bacillati</taxon>
        <taxon>Actinomycetota</taxon>
        <taxon>Actinomycetes</taxon>
        <taxon>Catenulisporales</taxon>
        <taxon>Actinospicaceae</taxon>
        <taxon>Actinospica</taxon>
    </lineage>
</organism>
<dbReference type="EMBL" id="JAGSOH010000004">
    <property type="protein sequence ID" value="MBR7825165.1"/>
    <property type="molecule type" value="Genomic_DNA"/>
</dbReference>
<name>A0A941IEF5_9ACTN</name>
<feature type="transmembrane region" description="Helical" evidence="5">
    <location>
        <begin position="78"/>
        <end position="105"/>
    </location>
</feature>
<evidence type="ECO:0000256" key="4">
    <source>
        <dbReference type="ARBA" id="ARBA00023136"/>
    </source>
</evidence>
<evidence type="ECO:0000256" key="1">
    <source>
        <dbReference type="ARBA" id="ARBA00004141"/>
    </source>
</evidence>
<proteinExistence type="predicted"/>
<keyword evidence="3 5" id="KW-1133">Transmembrane helix</keyword>
<keyword evidence="2 5" id="KW-0812">Transmembrane</keyword>
<keyword evidence="8" id="KW-1185">Reference proteome</keyword>
<reference evidence="7" key="1">
    <citation type="submission" date="2021-04" db="EMBL/GenBank/DDBJ databases">
        <title>Genome based classification of Actinospica acidithermotolerans sp. nov., an actinobacterium isolated from an Indonesian hot spring.</title>
        <authorList>
            <person name="Kusuma A.B."/>
            <person name="Putra K.E."/>
            <person name="Nafisah S."/>
            <person name="Loh J."/>
            <person name="Nouioui I."/>
            <person name="Goodfellow M."/>
        </authorList>
    </citation>
    <scope>NUCLEOTIDE SEQUENCE</scope>
    <source>
        <strain evidence="7">MGRD01-02</strain>
    </source>
</reference>
<evidence type="ECO:0000313" key="7">
    <source>
        <dbReference type="EMBL" id="MBR7825165.1"/>
    </source>
</evidence>
<dbReference type="Proteomes" id="UP000676325">
    <property type="component" value="Unassembled WGS sequence"/>
</dbReference>
<dbReference type="AlphaFoldDB" id="A0A941IEF5"/>
<dbReference type="InterPro" id="IPR009908">
    <property type="entry name" value="Methylamine_util_MauE"/>
</dbReference>
<gene>
    <name evidence="7" type="ORF">KDK95_02520</name>
</gene>
<dbReference type="Pfam" id="PF07291">
    <property type="entry name" value="MauE"/>
    <property type="match status" value="1"/>
</dbReference>
<dbReference type="GO" id="GO:0016020">
    <property type="term" value="C:membrane"/>
    <property type="evidence" value="ECO:0007669"/>
    <property type="project" value="UniProtKB-SubCell"/>
</dbReference>
<protein>
    <submittedName>
        <fullName evidence="7">DoxX family protein</fullName>
    </submittedName>
</protein>
<feature type="domain" description="Methylamine utilisation protein MauE" evidence="6">
    <location>
        <begin position="23"/>
        <end position="155"/>
    </location>
</feature>
<comment type="caution">
    <text evidence="7">The sequence shown here is derived from an EMBL/GenBank/DDBJ whole genome shotgun (WGS) entry which is preliminary data.</text>
</comment>
<evidence type="ECO:0000256" key="2">
    <source>
        <dbReference type="ARBA" id="ARBA00022692"/>
    </source>
</evidence>
<keyword evidence="4 5" id="KW-0472">Membrane</keyword>
<feature type="transmembrane region" description="Helical" evidence="5">
    <location>
        <begin position="21"/>
        <end position="40"/>
    </location>
</feature>
<evidence type="ECO:0000259" key="6">
    <source>
        <dbReference type="Pfam" id="PF07291"/>
    </source>
</evidence>
<accession>A0A941IEF5</accession>
<sequence length="169" mass="18077">MGHPGVNDCMATKSSLLDARSTAWISLVARLLLGAMWLYYSVPKLTQPTQNIADVRNFQIVPQGLVTPFAYAQPYLELAFGILLVIGLGTRLVALLSAILLLVYIGGIISLGARGISISCGCGGGGGQVAQGQTRYTLDVLRDTVFLIPALWLIWKPQSRFSADTALAI</sequence>
<evidence type="ECO:0000313" key="8">
    <source>
        <dbReference type="Proteomes" id="UP000676325"/>
    </source>
</evidence>
<comment type="subcellular location">
    <subcellularLocation>
        <location evidence="1">Membrane</location>
        <topology evidence="1">Multi-pass membrane protein</topology>
    </subcellularLocation>
</comment>